<reference evidence="3" key="1">
    <citation type="submission" date="2015-10" db="EMBL/GenBank/DDBJ databases">
        <title>Draft Genome Sequences of 11 Lactococcus lactis subspecies cremoris strains.</title>
        <authorList>
            <person name="Wels M."/>
            <person name="Backus L."/>
            <person name="Boekhorst J."/>
            <person name="Dijkstra A."/>
            <person name="Beerthuizen M."/>
            <person name="Kelly W."/>
            <person name="Siezen R."/>
            <person name="Bachmann H."/>
            <person name="Van Hijum S."/>
        </authorList>
    </citation>
    <scope>NUCLEOTIDE SEQUENCE [LARGE SCALE GENOMIC DNA]</scope>
    <source>
        <strain evidence="3">LMG9449</strain>
    </source>
</reference>
<evidence type="ECO:0000256" key="1">
    <source>
        <dbReference type="SAM" id="Phobius"/>
    </source>
</evidence>
<sequence length="55" mass="6154">MDRKNIIATTIYLIFCLVVLLTGVFTVSIKAVLILAGVLILSAFRYLNKKNLKKV</sequence>
<accession>A0A0V8E598</accession>
<gene>
    <name evidence="2" type="ORF">LMG9449_0560</name>
</gene>
<dbReference type="EMBL" id="LKLS01000060">
    <property type="protein sequence ID" value="KSU20825.1"/>
    <property type="molecule type" value="Genomic_DNA"/>
</dbReference>
<keyword evidence="1" id="KW-0472">Membrane</keyword>
<name>A0A0V8E598_LACLL</name>
<evidence type="ECO:0000313" key="3">
    <source>
        <dbReference type="Proteomes" id="UP000053612"/>
    </source>
</evidence>
<feature type="transmembrane region" description="Helical" evidence="1">
    <location>
        <begin position="7"/>
        <end position="25"/>
    </location>
</feature>
<evidence type="ECO:0000313" key="2">
    <source>
        <dbReference type="EMBL" id="KSU20825.1"/>
    </source>
</evidence>
<comment type="caution">
    <text evidence="2">The sequence shown here is derived from an EMBL/GenBank/DDBJ whole genome shotgun (WGS) entry which is preliminary data.</text>
</comment>
<dbReference type="PATRIC" id="fig|1360.109.peg.612"/>
<dbReference type="Proteomes" id="UP000053612">
    <property type="component" value="Unassembled WGS sequence"/>
</dbReference>
<protein>
    <submittedName>
        <fullName evidence="2">Uncharacterized protein</fullName>
    </submittedName>
</protein>
<proteinExistence type="predicted"/>
<organism evidence="2 3">
    <name type="scientific">Lactococcus lactis subsp. lactis</name>
    <name type="common">Streptococcus lactis</name>
    <dbReference type="NCBI Taxonomy" id="1360"/>
    <lineage>
        <taxon>Bacteria</taxon>
        <taxon>Bacillati</taxon>
        <taxon>Bacillota</taxon>
        <taxon>Bacilli</taxon>
        <taxon>Lactobacillales</taxon>
        <taxon>Streptococcaceae</taxon>
        <taxon>Lactococcus</taxon>
    </lineage>
</organism>
<dbReference type="RefSeq" id="WP_012897394.1">
    <property type="nucleotide sequence ID" value="NZ_LKLS01000060.1"/>
</dbReference>
<keyword evidence="1" id="KW-1133">Transmembrane helix</keyword>
<keyword evidence="1" id="KW-0812">Transmembrane</keyword>
<feature type="transmembrane region" description="Helical" evidence="1">
    <location>
        <begin position="31"/>
        <end position="47"/>
    </location>
</feature>
<dbReference type="AlphaFoldDB" id="A0A0V8E598"/>